<dbReference type="AlphaFoldDB" id="A0A087GV19"/>
<feature type="transmembrane region" description="Helical" evidence="6">
    <location>
        <begin position="252"/>
        <end position="277"/>
    </location>
</feature>
<keyword evidence="9" id="KW-1185">Reference proteome</keyword>
<feature type="domain" description="EamA" evidence="7">
    <location>
        <begin position="26"/>
        <end position="154"/>
    </location>
</feature>
<gene>
    <name evidence="8" type="ordered locus">AALP_Aa5g051300</name>
</gene>
<feature type="domain" description="EamA" evidence="7">
    <location>
        <begin position="254"/>
        <end position="364"/>
    </location>
</feature>
<dbReference type="InterPro" id="IPR000620">
    <property type="entry name" value="EamA_dom"/>
</dbReference>
<dbReference type="EMBL" id="CM002873">
    <property type="protein sequence ID" value="KFK33721.1"/>
    <property type="molecule type" value="Genomic_DNA"/>
</dbReference>
<dbReference type="OMA" id="AHIMNEY"/>
<dbReference type="Gramene" id="KFK33721">
    <property type="protein sequence ID" value="KFK33721"/>
    <property type="gene ID" value="AALP_AA5G051300"/>
</dbReference>
<dbReference type="GO" id="GO:0016020">
    <property type="term" value="C:membrane"/>
    <property type="evidence" value="ECO:0007669"/>
    <property type="project" value="UniProtKB-SubCell"/>
</dbReference>
<feature type="transmembrane region" description="Helical" evidence="6">
    <location>
        <begin position="283"/>
        <end position="307"/>
    </location>
</feature>
<feature type="transmembrane region" description="Helical" evidence="6">
    <location>
        <begin position="319"/>
        <end position="340"/>
    </location>
</feature>
<dbReference type="GO" id="GO:0009507">
    <property type="term" value="C:chloroplast"/>
    <property type="evidence" value="ECO:0007669"/>
    <property type="project" value="EnsemblPlants"/>
</dbReference>
<keyword evidence="3 6" id="KW-0812">Transmembrane</keyword>
<feature type="transmembrane region" description="Helical" evidence="6">
    <location>
        <begin position="42"/>
        <end position="62"/>
    </location>
</feature>
<dbReference type="eggNOG" id="ENOG502QRQK">
    <property type="taxonomic scope" value="Eukaryota"/>
</dbReference>
<dbReference type="GO" id="GO:0005313">
    <property type="term" value="F:L-glutamate transmembrane transporter activity"/>
    <property type="evidence" value="ECO:0007669"/>
    <property type="project" value="EnsemblPlants"/>
</dbReference>
<evidence type="ECO:0000256" key="2">
    <source>
        <dbReference type="ARBA" id="ARBA00007635"/>
    </source>
</evidence>
<dbReference type="InterPro" id="IPR037185">
    <property type="entry name" value="EmrE-like"/>
</dbReference>
<dbReference type="OrthoDB" id="1094461at2759"/>
<feature type="transmembrane region" description="Helical" evidence="6">
    <location>
        <begin position="104"/>
        <end position="124"/>
    </location>
</feature>
<feature type="transmembrane region" description="Helical" evidence="6">
    <location>
        <begin position="12"/>
        <end position="30"/>
    </location>
</feature>
<evidence type="ECO:0000256" key="4">
    <source>
        <dbReference type="ARBA" id="ARBA00022989"/>
    </source>
</evidence>
<evidence type="ECO:0000256" key="5">
    <source>
        <dbReference type="ARBA" id="ARBA00023136"/>
    </source>
</evidence>
<dbReference type="InterPro" id="IPR030184">
    <property type="entry name" value="WAT1-related"/>
</dbReference>
<sequence>MASLSPRPRDSVLLTAMLATETGNVAMNTLFKAATLKGLNSYTFLVYSYLIGFLLLLPCHFFSTRSRSLPPLSLSILCKIGLLGLIGSTYLITGFIGIEYSNPTLSSAISNINPAITFILAVIFSMEKVSFKERSSVAKVMGTIVSLIGALVVVLYHGPRVFTVSSPPSSQLRQLFPPLTSANSDWIIGGCLLAIKDTLVSVAFILQFYASKTYPLPKFSRKSLPRFRTFRFHVPVSDSMQHRYQAHIMNEYPAAFTVSFFYCLFASTFISMIGVVAEKNNPSIWTIQFDITLLCIVVGGVFNPGYYTIHLWAVRNKGPVYLAIFRPLSILIAVIMGAIFLDDFLYLGSVVGGILISLGFYTVMWGKAKEEKTQLLSLSEEALLF</sequence>
<reference evidence="9" key="1">
    <citation type="journal article" date="2015" name="Nat. Plants">
        <title>Genome expansion of Arabis alpina linked with retrotransposition and reduced symmetric DNA methylation.</title>
        <authorList>
            <person name="Willing E.M."/>
            <person name="Rawat V."/>
            <person name="Mandakova T."/>
            <person name="Maumus F."/>
            <person name="James G.V."/>
            <person name="Nordstroem K.J."/>
            <person name="Becker C."/>
            <person name="Warthmann N."/>
            <person name="Chica C."/>
            <person name="Szarzynska B."/>
            <person name="Zytnicki M."/>
            <person name="Albani M.C."/>
            <person name="Kiefer C."/>
            <person name="Bergonzi S."/>
            <person name="Castaings L."/>
            <person name="Mateos J.L."/>
            <person name="Berns M.C."/>
            <person name="Bujdoso N."/>
            <person name="Piofczyk T."/>
            <person name="de Lorenzo L."/>
            <person name="Barrero-Sicilia C."/>
            <person name="Mateos I."/>
            <person name="Piednoel M."/>
            <person name="Hagmann J."/>
            <person name="Chen-Min-Tao R."/>
            <person name="Iglesias-Fernandez R."/>
            <person name="Schuster S.C."/>
            <person name="Alonso-Blanco C."/>
            <person name="Roudier F."/>
            <person name="Carbonero P."/>
            <person name="Paz-Ares J."/>
            <person name="Davis S.J."/>
            <person name="Pecinka A."/>
            <person name="Quesneville H."/>
            <person name="Colot V."/>
            <person name="Lysak M.A."/>
            <person name="Weigel D."/>
            <person name="Coupland G."/>
            <person name="Schneeberger K."/>
        </authorList>
    </citation>
    <scope>NUCLEOTIDE SEQUENCE [LARGE SCALE GENOMIC DNA]</scope>
    <source>
        <strain evidence="9">cv. Pajares</strain>
    </source>
</reference>
<comment type="similarity">
    <text evidence="2 6">Belongs to the drug/metabolite transporter (DMT) superfamily. Plant drug/metabolite exporter (P-DME) (TC 2.A.7.4) family.</text>
</comment>
<feature type="transmembrane region" description="Helical" evidence="6">
    <location>
        <begin position="74"/>
        <end position="98"/>
    </location>
</feature>
<comment type="subcellular location">
    <subcellularLocation>
        <location evidence="1 6">Membrane</location>
        <topology evidence="1 6">Multi-pass membrane protein</topology>
    </subcellularLocation>
</comment>
<evidence type="ECO:0000256" key="6">
    <source>
        <dbReference type="RuleBase" id="RU363077"/>
    </source>
</evidence>
<evidence type="ECO:0000313" key="9">
    <source>
        <dbReference type="Proteomes" id="UP000029120"/>
    </source>
</evidence>
<feature type="transmembrane region" description="Helical" evidence="6">
    <location>
        <begin position="346"/>
        <end position="366"/>
    </location>
</feature>
<feature type="transmembrane region" description="Helical" evidence="6">
    <location>
        <begin position="136"/>
        <end position="158"/>
    </location>
</feature>
<feature type="transmembrane region" description="Helical" evidence="6">
    <location>
        <begin position="186"/>
        <end position="210"/>
    </location>
</feature>
<accession>A0A087GV19</accession>
<dbReference type="GO" id="GO:0090461">
    <property type="term" value="P:intracellular glutamate homeostasis"/>
    <property type="evidence" value="ECO:0007669"/>
    <property type="project" value="EnsemblPlants"/>
</dbReference>
<keyword evidence="5 6" id="KW-0472">Membrane</keyword>
<organism evidence="8 9">
    <name type="scientific">Arabis alpina</name>
    <name type="common">Alpine rock-cress</name>
    <dbReference type="NCBI Taxonomy" id="50452"/>
    <lineage>
        <taxon>Eukaryota</taxon>
        <taxon>Viridiplantae</taxon>
        <taxon>Streptophyta</taxon>
        <taxon>Embryophyta</taxon>
        <taxon>Tracheophyta</taxon>
        <taxon>Spermatophyta</taxon>
        <taxon>Magnoliopsida</taxon>
        <taxon>eudicotyledons</taxon>
        <taxon>Gunneridae</taxon>
        <taxon>Pentapetalae</taxon>
        <taxon>rosids</taxon>
        <taxon>malvids</taxon>
        <taxon>Brassicales</taxon>
        <taxon>Brassicaceae</taxon>
        <taxon>Arabideae</taxon>
        <taxon>Arabis</taxon>
    </lineage>
</organism>
<evidence type="ECO:0000259" key="7">
    <source>
        <dbReference type="Pfam" id="PF00892"/>
    </source>
</evidence>
<evidence type="ECO:0000313" key="8">
    <source>
        <dbReference type="EMBL" id="KFK33721.1"/>
    </source>
</evidence>
<keyword evidence="4 6" id="KW-1133">Transmembrane helix</keyword>
<proteinExistence type="inferred from homology"/>
<evidence type="ECO:0000256" key="1">
    <source>
        <dbReference type="ARBA" id="ARBA00004141"/>
    </source>
</evidence>
<protein>
    <recommendedName>
        <fullName evidence="6">WAT1-related protein</fullName>
    </recommendedName>
</protein>
<dbReference type="SUPFAM" id="SSF103481">
    <property type="entry name" value="Multidrug resistance efflux transporter EmrE"/>
    <property type="match status" value="2"/>
</dbReference>
<dbReference type="Proteomes" id="UP000029120">
    <property type="component" value="Chromosome 5"/>
</dbReference>
<dbReference type="Pfam" id="PF00892">
    <property type="entry name" value="EamA"/>
    <property type="match status" value="2"/>
</dbReference>
<evidence type="ECO:0000256" key="3">
    <source>
        <dbReference type="ARBA" id="ARBA00022692"/>
    </source>
</evidence>
<name>A0A087GV19_ARAAL</name>
<dbReference type="PANTHER" id="PTHR31218">
    <property type="entry name" value="WAT1-RELATED PROTEIN"/>
    <property type="match status" value="1"/>
</dbReference>